<evidence type="ECO:0000313" key="3">
    <source>
        <dbReference type="Proteomes" id="UP001499878"/>
    </source>
</evidence>
<dbReference type="EMBL" id="BAABJR010000026">
    <property type="protein sequence ID" value="GAA5216644.1"/>
    <property type="molecule type" value="Genomic_DNA"/>
</dbReference>
<sequence>MMYDQTRAQQPSDQPPRHPEHRSAAPDAFLPSDERDAVLQRLRQAINTFADTPLQALEEAEGAFDDAAAHLANALAERRRALHESWQDRDPETQAEELRIALRQYREITQRLLRT</sequence>
<feature type="compositionally biased region" description="Polar residues" evidence="1">
    <location>
        <begin position="1"/>
        <end position="12"/>
    </location>
</feature>
<feature type="compositionally biased region" description="Basic and acidic residues" evidence="1">
    <location>
        <begin position="15"/>
        <end position="24"/>
    </location>
</feature>
<organism evidence="2 3">
    <name type="scientific">Streptomyces thinghirensis</name>
    <dbReference type="NCBI Taxonomy" id="551547"/>
    <lineage>
        <taxon>Bacteria</taxon>
        <taxon>Bacillati</taxon>
        <taxon>Actinomycetota</taxon>
        <taxon>Actinomycetes</taxon>
        <taxon>Kitasatosporales</taxon>
        <taxon>Streptomycetaceae</taxon>
        <taxon>Streptomyces</taxon>
    </lineage>
</organism>
<reference evidence="3" key="1">
    <citation type="journal article" date="2019" name="Int. J. Syst. Evol. Microbiol.">
        <title>The Global Catalogue of Microorganisms (GCM) 10K type strain sequencing project: providing services to taxonomists for standard genome sequencing and annotation.</title>
        <authorList>
            <consortium name="The Broad Institute Genomics Platform"/>
            <consortium name="The Broad Institute Genome Sequencing Center for Infectious Disease"/>
            <person name="Wu L."/>
            <person name="Ma J."/>
        </authorList>
    </citation>
    <scope>NUCLEOTIDE SEQUENCE [LARGE SCALE GENOMIC DNA]</scope>
    <source>
        <strain evidence="3">JCM 18306</strain>
    </source>
</reference>
<evidence type="ECO:0000313" key="2">
    <source>
        <dbReference type="EMBL" id="GAA5216644.1"/>
    </source>
</evidence>
<comment type="caution">
    <text evidence="2">The sequence shown here is derived from an EMBL/GenBank/DDBJ whole genome shotgun (WGS) entry which is preliminary data.</text>
</comment>
<keyword evidence="3" id="KW-1185">Reference proteome</keyword>
<feature type="region of interest" description="Disordered" evidence="1">
    <location>
        <begin position="1"/>
        <end position="33"/>
    </location>
</feature>
<accession>A0ABP9TEN9</accession>
<protein>
    <submittedName>
        <fullName evidence="2">Uncharacterized protein</fullName>
    </submittedName>
</protein>
<evidence type="ECO:0000256" key="1">
    <source>
        <dbReference type="SAM" id="MobiDB-lite"/>
    </source>
</evidence>
<dbReference type="Proteomes" id="UP001499878">
    <property type="component" value="Unassembled WGS sequence"/>
</dbReference>
<gene>
    <name evidence="2" type="ORF">GCM10023323_70500</name>
</gene>
<proteinExistence type="predicted"/>
<name>A0ABP9TEN9_9ACTN</name>